<dbReference type="STRING" id="240159.A0A4U5VH96"/>
<evidence type="ECO:0000313" key="8">
    <source>
        <dbReference type="Proteomes" id="UP000298787"/>
    </source>
</evidence>
<dbReference type="Proteomes" id="UP000298787">
    <property type="component" value="Chromosome 19"/>
</dbReference>
<dbReference type="EMBL" id="CM014096">
    <property type="protein sequence ID" value="TKS87647.1"/>
    <property type="molecule type" value="Genomic_DNA"/>
</dbReference>
<evidence type="ECO:0000256" key="1">
    <source>
        <dbReference type="ARBA" id="ARBA00022723"/>
    </source>
</evidence>
<keyword evidence="5" id="KW-1133">Transmembrane helix</keyword>
<sequence length="275" mass="31272">MAELDIGKHCQIDSCNQKDFLPFVCDSCSGVFCLEHRSREAHSCSEEPVKREPRTEGGSTSYPCSFQDCKGKELLPVICPQCEKHFCLAHRHQDDHKCEKLVVQKPRMEATKELVQKIIESKDGSKSKGRRGAKNSATAAKVALMKLKLHAAGDKGLPQTERTYFQVYLPKEAKDSSQPMFFCSKWSCRWIYFYIFSGVQTTILFIVGFICLSRSGVSLRLAAVSCGIIVPFRHIIDGWVDRPQQELCQGFFITLRYFHRGQQLVLVRNVAAFFF</sequence>
<proteinExistence type="predicted"/>
<evidence type="ECO:0000256" key="5">
    <source>
        <dbReference type="SAM" id="Phobius"/>
    </source>
</evidence>
<keyword evidence="1" id="KW-0479">Metal-binding</keyword>
<gene>
    <name evidence="7" type="ORF">D9C73_021771</name>
</gene>
<evidence type="ECO:0000259" key="6">
    <source>
        <dbReference type="PROSITE" id="PS51039"/>
    </source>
</evidence>
<evidence type="ECO:0000256" key="2">
    <source>
        <dbReference type="ARBA" id="ARBA00022771"/>
    </source>
</evidence>
<dbReference type="GO" id="GO:0035617">
    <property type="term" value="P:stress granule disassembly"/>
    <property type="evidence" value="ECO:0007669"/>
    <property type="project" value="TreeGrafter"/>
</dbReference>
<keyword evidence="2 4" id="KW-0863">Zinc-finger</keyword>
<evidence type="ECO:0000256" key="4">
    <source>
        <dbReference type="PROSITE-ProRule" id="PRU00449"/>
    </source>
</evidence>
<dbReference type="PANTHER" id="PTHR14677">
    <property type="entry name" value="ARSENITE INDUCUBLE RNA ASSOCIATED PROTEIN AIP-1-RELATED"/>
    <property type="match status" value="1"/>
</dbReference>
<dbReference type="Gene3D" id="4.10.1110.10">
    <property type="entry name" value="AN1-like Zinc finger"/>
    <property type="match status" value="2"/>
</dbReference>
<accession>A0A4U5VH96</accession>
<name>A0A4U5VH96_COLLU</name>
<feature type="transmembrane region" description="Helical" evidence="5">
    <location>
        <begin position="190"/>
        <end position="212"/>
    </location>
</feature>
<dbReference type="Pfam" id="PF01428">
    <property type="entry name" value="zf-AN1"/>
    <property type="match status" value="2"/>
</dbReference>
<evidence type="ECO:0000313" key="7">
    <source>
        <dbReference type="EMBL" id="TKS87647.1"/>
    </source>
</evidence>
<feature type="domain" description="AN1-type" evidence="6">
    <location>
        <begin position="58"/>
        <end position="106"/>
    </location>
</feature>
<keyword evidence="5" id="KW-0472">Membrane</keyword>
<reference evidence="7 8" key="1">
    <citation type="submission" date="2019-01" db="EMBL/GenBank/DDBJ databases">
        <title>Genome Assembly of Collichthys lucidus.</title>
        <authorList>
            <person name="Cai M."/>
            <person name="Xiao S."/>
        </authorList>
    </citation>
    <scope>NUCLEOTIDE SEQUENCE [LARGE SCALE GENOMIC DNA]</scope>
    <source>
        <strain evidence="7">JT15FE1705JMU</strain>
        <tissue evidence="7">Muscle</tissue>
    </source>
</reference>
<keyword evidence="8" id="KW-1185">Reference proteome</keyword>
<dbReference type="SMART" id="SM00154">
    <property type="entry name" value="ZnF_AN1"/>
    <property type="match status" value="2"/>
</dbReference>
<dbReference type="InterPro" id="IPR000058">
    <property type="entry name" value="Znf_AN1"/>
</dbReference>
<dbReference type="InterPro" id="IPR035896">
    <property type="entry name" value="AN1-like_Znf"/>
</dbReference>
<organism evidence="7 8">
    <name type="scientific">Collichthys lucidus</name>
    <name type="common">Big head croaker</name>
    <name type="synonym">Sciaena lucida</name>
    <dbReference type="NCBI Taxonomy" id="240159"/>
    <lineage>
        <taxon>Eukaryota</taxon>
        <taxon>Metazoa</taxon>
        <taxon>Chordata</taxon>
        <taxon>Craniata</taxon>
        <taxon>Vertebrata</taxon>
        <taxon>Euteleostomi</taxon>
        <taxon>Actinopterygii</taxon>
        <taxon>Neopterygii</taxon>
        <taxon>Teleostei</taxon>
        <taxon>Neoteleostei</taxon>
        <taxon>Acanthomorphata</taxon>
        <taxon>Eupercaria</taxon>
        <taxon>Sciaenidae</taxon>
        <taxon>Collichthys</taxon>
    </lineage>
</organism>
<feature type="domain" description="AN1-type" evidence="6">
    <location>
        <begin position="4"/>
        <end position="52"/>
    </location>
</feature>
<dbReference type="GO" id="GO:0010494">
    <property type="term" value="C:cytoplasmic stress granule"/>
    <property type="evidence" value="ECO:0007669"/>
    <property type="project" value="TreeGrafter"/>
</dbReference>
<dbReference type="AlphaFoldDB" id="A0A4U5VH96"/>
<keyword evidence="3" id="KW-0862">Zinc</keyword>
<evidence type="ECO:0000256" key="3">
    <source>
        <dbReference type="ARBA" id="ARBA00022833"/>
    </source>
</evidence>
<dbReference type="SUPFAM" id="SSF118310">
    <property type="entry name" value="AN1-like Zinc finger"/>
    <property type="match status" value="2"/>
</dbReference>
<dbReference type="PROSITE" id="PS51039">
    <property type="entry name" value="ZF_AN1"/>
    <property type="match status" value="2"/>
</dbReference>
<dbReference type="PANTHER" id="PTHR14677:SF37">
    <property type="entry name" value="AN1-TYPE ZINC FINGER PROTEIN 1"/>
    <property type="match status" value="1"/>
</dbReference>
<dbReference type="GO" id="GO:0008270">
    <property type="term" value="F:zinc ion binding"/>
    <property type="evidence" value="ECO:0007669"/>
    <property type="project" value="UniProtKB-KW"/>
</dbReference>
<keyword evidence="5" id="KW-0812">Transmembrane</keyword>
<protein>
    <submittedName>
        <fullName evidence="7">Zinc finger protein 1</fullName>
    </submittedName>
</protein>